<comment type="caution">
    <text evidence="2">The sequence shown here is derived from an EMBL/GenBank/DDBJ whole genome shotgun (WGS) entry which is preliminary data.</text>
</comment>
<dbReference type="NCBIfam" id="TIGR00199">
    <property type="entry name" value="PncC_domain"/>
    <property type="match status" value="1"/>
</dbReference>
<dbReference type="Proteomes" id="UP001549691">
    <property type="component" value="Unassembled WGS sequence"/>
</dbReference>
<dbReference type="SUPFAM" id="SSF142433">
    <property type="entry name" value="CinA-like"/>
    <property type="match status" value="1"/>
</dbReference>
<evidence type="ECO:0000313" key="2">
    <source>
        <dbReference type="EMBL" id="MET7013000.1"/>
    </source>
</evidence>
<evidence type="ECO:0000313" key="3">
    <source>
        <dbReference type="Proteomes" id="UP001549691"/>
    </source>
</evidence>
<sequence length="162" mass="16640">MTPDVYQLAEQVGAALLAQQWQLATAESCTGGLVSAAVTEIAGSSAWFDRGFITYSNEAKIELLGVSLLTLHAHGAVSEQTVHEMLAGALAKSVAHVAVAVSGIAGPGGGTPDKPVGCVCFGWQRRGYPARCVTQHIAGDRAAVRETATRVALEGVLALAQG</sequence>
<dbReference type="Pfam" id="PF02464">
    <property type="entry name" value="CinA"/>
    <property type="match status" value="1"/>
</dbReference>
<name>A0ABV2TGE5_9RHOO</name>
<organism evidence="2 3">
    <name type="scientific">Uliginosibacterium flavum</name>
    <dbReference type="NCBI Taxonomy" id="1396831"/>
    <lineage>
        <taxon>Bacteria</taxon>
        <taxon>Pseudomonadati</taxon>
        <taxon>Pseudomonadota</taxon>
        <taxon>Betaproteobacteria</taxon>
        <taxon>Rhodocyclales</taxon>
        <taxon>Zoogloeaceae</taxon>
        <taxon>Uliginosibacterium</taxon>
    </lineage>
</organism>
<evidence type="ECO:0000259" key="1">
    <source>
        <dbReference type="Pfam" id="PF02464"/>
    </source>
</evidence>
<dbReference type="RefSeq" id="WP_354599462.1">
    <property type="nucleotide sequence ID" value="NZ_JBEWZI010000002.1"/>
</dbReference>
<dbReference type="InterPro" id="IPR008136">
    <property type="entry name" value="CinA_C"/>
</dbReference>
<gene>
    <name evidence="2" type="ORF">ABXR19_02285</name>
</gene>
<dbReference type="EMBL" id="JBEWZI010000002">
    <property type="protein sequence ID" value="MET7013000.1"/>
    <property type="molecule type" value="Genomic_DNA"/>
</dbReference>
<dbReference type="InterPro" id="IPR036653">
    <property type="entry name" value="CinA-like_C"/>
</dbReference>
<feature type="domain" description="CinA C-terminal" evidence="1">
    <location>
        <begin position="7"/>
        <end position="157"/>
    </location>
</feature>
<reference evidence="2 3" key="1">
    <citation type="submission" date="2024-07" db="EMBL/GenBank/DDBJ databases">
        <title>Uliginosibacterium flavum JJ3220;KACC:17644.</title>
        <authorList>
            <person name="Kim M.K."/>
        </authorList>
    </citation>
    <scope>NUCLEOTIDE SEQUENCE [LARGE SCALE GENOMIC DNA]</scope>
    <source>
        <strain evidence="2 3">KACC:17644</strain>
    </source>
</reference>
<keyword evidence="3" id="KW-1185">Reference proteome</keyword>
<accession>A0ABV2TGE5</accession>
<protein>
    <submittedName>
        <fullName evidence="2">CinA family protein</fullName>
    </submittedName>
</protein>
<dbReference type="Gene3D" id="3.90.950.20">
    <property type="entry name" value="CinA-like"/>
    <property type="match status" value="1"/>
</dbReference>
<proteinExistence type="predicted"/>